<keyword evidence="7 10" id="KW-0342">GTP-binding</keyword>
<dbReference type="PROSITE" id="PS00383">
    <property type="entry name" value="TYR_PHOSPHATASE_1"/>
    <property type="match status" value="1"/>
</dbReference>
<dbReference type="InterPro" id="IPR012340">
    <property type="entry name" value="NA-bd_OB-fold"/>
</dbReference>
<evidence type="ECO:0000256" key="10">
    <source>
        <dbReference type="PIRNR" id="PIRNR036958"/>
    </source>
</evidence>
<keyword evidence="17" id="KW-1185">Reference proteome</keyword>
<dbReference type="FunFam" id="3.90.190.10:FF:000040">
    <property type="entry name" value="mRNA-capping enzyme"/>
    <property type="match status" value="1"/>
</dbReference>
<dbReference type="PANTHER" id="PTHR10367:SF17">
    <property type="entry name" value="MRNA-CAPPING ENZYME"/>
    <property type="match status" value="1"/>
</dbReference>
<protein>
    <recommendedName>
        <fullName evidence="10">mRNA-capping enzyme</fullName>
    </recommendedName>
    <domain>
        <recommendedName>
            <fullName evidence="10">mRNA 5'-triphosphate monophosphatase</fullName>
            <ecNumber evidence="10">3.6.1.74</ecNumber>
        </recommendedName>
        <alternativeName>
            <fullName evidence="10">mRNA 5'-phosphatase</fullName>
        </alternativeName>
    </domain>
    <domain>
        <recommendedName>
            <fullName evidence="10">mRNA guanylyltransferase</fullName>
            <ecNumber evidence="10">2.7.7.50</ecNumber>
        </recommendedName>
        <alternativeName>
            <fullName evidence="10">GTP--RNA guanylyltransferase</fullName>
            <shortName evidence="10">GTase</shortName>
        </alternativeName>
    </domain>
</protein>
<dbReference type="Gene3D" id="2.40.50.140">
    <property type="entry name" value="Nucleic acid-binding proteins"/>
    <property type="match status" value="1"/>
</dbReference>
<dbReference type="Pfam" id="PF00782">
    <property type="entry name" value="DSPc"/>
    <property type="match status" value="1"/>
</dbReference>
<dbReference type="InterPro" id="IPR001339">
    <property type="entry name" value="mRNA_cap_enzyme_adenylation"/>
</dbReference>
<dbReference type="InterPro" id="IPR051029">
    <property type="entry name" value="mRNA_Capping_Enz/RNA_Phosphat"/>
</dbReference>
<dbReference type="GO" id="GO:0005634">
    <property type="term" value="C:nucleus"/>
    <property type="evidence" value="ECO:0007669"/>
    <property type="project" value="UniProtKB-SubCell"/>
</dbReference>
<evidence type="ECO:0000256" key="5">
    <source>
        <dbReference type="ARBA" id="ARBA00022741"/>
    </source>
</evidence>
<dbReference type="FunFam" id="2.40.50.140:FF:000291">
    <property type="entry name" value="mRNA-capping enzyme"/>
    <property type="match status" value="1"/>
</dbReference>
<comment type="function">
    <text evidence="10">Bifunctional mRNA-capping enzyme exhibiting RNA 5'-triphosphate monophosphatase activity in the N-terminal part and mRNA guanylyltransferase activity in the C-terminal part. Catalyzes the first two steps of cap formation: by removing the gamma-phosphate from the 5'-triphosphate end of nascent mRNA to yield a diphosphate end, and by transferring the GMP moiety of GTP to the 5'-diphosphate terminus of RNA via a covalent enzyme-GMP reaction intermediate.</text>
</comment>
<organism evidence="16 17">
    <name type="scientific">Euphydryas editha</name>
    <name type="common">Edith's checkerspot</name>
    <dbReference type="NCBI Taxonomy" id="104508"/>
    <lineage>
        <taxon>Eukaryota</taxon>
        <taxon>Metazoa</taxon>
        <taxon>Ecdysozoa</taxon>
        <taxon>Arthropoda</taxon>
        <taxon>Hexapoda</taxon>
        <taxon>Insecta</taxon>
        <taxon>Pterygota</taxon>
        <taxon>Neoptera</taxon>
        <taxon>Endopterygota</taxon>
        <taxon>Lepidoptera</taxon>
        <taxon>Glossata</taxon>
        <taxon>Ditrysia</taxon>
        <taxon>Papilionoidea</taxon>
        <taxon>Nymphalidae</taxon>
        <taxon>Nymphalinae</taxon>
        <taxon>Euphydryas</taxon>
    </lineage>
</organism>
<feature type="compositionally biased region" description="Acidic residues" evidence="14">
    <location>
        <begin position="199"/>
        <end position="213"/>
    </location>
</feature>
<comment type="catalytic activity">
    <reaction evidence="10">
        <text>a 5'-end triphospho-ribonucleoside in mRNA + H2O = a 5'-end diphospho-ribonucleoside in mRNA + phosphate + H(+)</text>
        <dbReference type="Rhea" id="RHEA:67004"/>
        <dbReference type="Rhea" id="RHEA-COMP:17164"/>
        <dbReference type="Rhea" id="RHEA-COMP:17165"/>
        <dbReference type="ChEBI" id="CHEBI:15377"/>
        <dbReference type="ChEBI" id="CHEBI:15378"/>
        <dbReference type="ChEBI" id="CHEBI:43474"/>
        <dbReference type="ChEBI" id="CHEBI:167616"/>
        <dbReference type="ChEBI" id="CHEBI:167618"/>
        <dbReference type="EC" id="3.6.1.74"/>
    </reaction>
</comment>
<keyword evidence="8 10" id="KW-0539">Nucleus</keyword>
<dbReference type="Proteomes" id="UP001153954">
    <property type="component" value="Unassembled WGS sequence"/>
</dbReference>
<dbReference type="GO" id="GO:0006370">
    <property type="term" value="P:7-methylguanosine mRNA capping"/>
    <property type="evidence" value="ECO:0007669"/>
    <property type="project" value="UniProtKB-UniRule"/>
</dbReference>
<evidence type="ECO:0000259" key="15">
    <source>
        <dbReference type="PROSITE" id="PS50056"/>
    </source>
</evidence>
<keyword evidence="4 10" id="KW-0548">Nucleotidyltransferase</keyword>
<feature type="binding site" evidence="13">
    <location>
        <begin position="535"/>
        <end position="540"/>
    </location>
    <ligand>
        <name>GTP</name>
        <dbReference type="ChEBI" id="CHEBI:37565"/>
    </ligand>
</feature>
<dbReference type="EMBL" id="CAKOGL010000027">
    <property type="protein sequence ID" value="CAH2104976.1"/>
    <property type="molecule type" value="Genomic_DNA"/>
</dbReference>
<comment type="similarity">
    <text evidence="10">In the C-terminal section; belongs to the eukaryotic GTase family.</text>
</comment>
<evidence type="ECO:0000256" key="2">
    <source>
        <dbReference type="ARBA" id="ARBA00022664"/>
    </source>
</evidence>
<dbReference type="InterPro" id="IPR000387">
    <property type="entry name" value="Tyr_Pase_dom"/>
</dbReference>
<keyword evidence="6 10" id="KW-0506">mRNA capping</keyword>
<dbReference type="Gene3D" id="3.90.190.10">
    <property type="entry name" value="Protein tyrosine phosphatase superfamily"/>
    <property type="match status" value="1"/>
</dbReference>
<dbReference type="InterPro" id="IPR016130">
    <property type="entry name" value="Tyr_Pase_AS"/>
</dbReference>
<feature type="active site" description="Phosphocysteine intermediate" evidence="11">
    <location>
        <position position="130"/>
    </location>
</feature>
<evidence type="ECO:0000256" key="11">
    <source>
        <dbReference type="PIRSR" id="PIRSR036958-1"/>
    </source>
</evidence>
<feature type="region of interest" description="Disordered" evidence="14">
    <location>
        <begin position="195"/>
        <end position="234"/>
    </location>
</feature>
<dbReference type="InterPro" id="IPR029021">
    <property type="entry name" value="Prot-tyrosine_phosphatase-like"/>
</dbReference>
<keyword evidence="5 10" id="KW-0547">Nucleotide-binding</keyword>
<dbReference type="Gene3D" id="3.30.1490.430">
    <property type="match status" value="1"/>
</dbReference>
<evidence type="ECO:0000256" key="7">
    <source>
        <dbReference type="ARBA" id="ARBA00023134"/>
    </source>
</evidence>
<name>A0AAU9V465_EUPED</name>
<dbReference type="SUPFAM" id="SSF50249">
    <property type="entry name" value="Nucleic acid-binding proteins"/>
    <property type="match status" value="1"/>
</dbReference>
<comment type="subcellular location">
    <subcellularLocation>
        <location evidence="1 10">Nucleus</location>
    </subcellularLocation>
</comment>
<dbReference type="CDD" id="cd07895">
    <property type="entry name" value="Adenylation_mRNA_capping"/>
    <property type="match status" value="1"/>
</dbReference>
<evidence type="ECO:0000313" key="17">
    <source>
        <dbReference type="Proteomes" id="UP001153954"/>
    </source>
</evidence>
<feature type="active site" description="N6-GMP-lysine intermediate" evidence="12">
    <location>
        <position position="300"/>
    </location>
</feature>
<dbReference type="GO" id="GO:0004651">
    <property type="term" value="F:polynucleotide 5'-phosphatase activity"/>
    <property type="evidence" value="ECO:0007669"/>
    <property type="project" value="UniProtKB-UniRule"/>
</dbReference>
<dbReference type="GO" id="GO:0140818">
    <property type="term" value="F:mRNA 5'-triphosphate monophosphatase activity"/>
    <property type="evidence" value="ECO:0007669"/>
    <property type="project" value="UniProtKB-EC"/>
</dbReference>
<dbReference type="EC" id="3.6.1.74" evidence="10"/>
<evidence type="ECO:0000313" key="16">
    <source>
        <dbReference type="EMBL" id="CAH2104976.1"/>
    </source>
</evidence>
<comment type="catalytic activity">
    <reaction evidence="9">
        <text>a 5'-end diphospho-ribonucleoside in mRNA + GTP + H(+) = a 5'-end (5'-triphosphoguanosine)-ribonucleoside in mRNA + diphosphate</text>
        <dbReference type="Rhea" id="RHEA:67012"/>
        <dbReference type="Rhea" id="RHEA-COMP:17165"/>
        <dbReference type="Rhea" id="RHEA-COMP:17166"/>
        <dbReference type="ChEBI" id="CHEBI:15378"/>
        <dbReference type="ChEBI" id="CHEBI:33019"/>
        <dbReference type="ChEBI" id="CHEBI:37565"/>
        <dbReference type="ChEBI" id="CHEBI:167616"/>
        <dbReference type="ChEBI" id="CHEBI:167617"/>
        <dbReference type="EC" id="2.7.7.50"/>
    </reaction>
    <physiologicalReaction direction="left-to-right" evidence="9">
        <dbReference type="Rhea" id="RHEA:67013"/>
    </physiologicalReaction>
</comment>
<feature type="binding site" evidence="13">
    <location>
        <begin position="465"/>
        <end position="467"/>
    </location>
    <ligand>
        <name>GTP</name>
        <dbReference type="ChEBI" id="CHEBI:37565"/>
    </ligand>
</feature>
<dbReference type="EC" id="2.7.7.50" evidence="10"/>
<dbReference type="GO" id="GO:0004721">
    <property type="term" value="F:phosphoprotein phosphatase activity"/>
    <property type="evidence" value="ECO:0007669"/>
    <property type="project" value="UniProtKB-UniRule"/>
</dbReference>
<feature type="domain" description="Tyrosine specific protein phosphatases" evidence="15">
    <location>
        <begin position="108"/>
        <end position="175"/>
    </location>
</feature>
<proteinExistence type="inferred from homology"/>
<evidence type="ECO:0000256" key="12">
    <source>
        <dbReference type="PIRSR" id="PIRSR036958-2"/>
    </source>
</evidence>
<dbReference type="GO" id="GO:0005525">
    <property type="term" value="F:GTP binding"/>
    <property type="evidence" value="ECO:0007669"/>
    <property type="project" value="UniProtKB-UniRule"/>
</dbReference>
<feature type="binding site" evidence="13">
    <location>
        <position position="321"/>
    </location>
    <ligand>
        <name>GTP</name>
        <dbReference type="ChEBI" id="CHEBI:37565"/>
    </ligand>
</feature>
<dbReference type="PIRSF" id="PIRSF036958">
    <property type="entry name" value="mRNA_capping_HCE"/>
    <property type="match status" value="1"/>
</dbReference>
<feature type="binding site" evidence="13">
    <location>
        <begin position="348"/>
        <end position="350"/>
    </location>
    <ligand>
        <name>GTP</name>
        <dbReference type="ChEBI" id="CHEBI:37565"/>
    </ligand>
</feature>
<keyword evidence="2 10" id="KW-0507">mRNA processing</keyword>
<evidence type="ECO:0000256" key="13">
    <source>
        <dbReference type="PIRSR" id="PIRSR036958-3"/>
    </source>
</evidence>
<dbReference type="Gene3D" id="3.30.470.30">
    <property type="entry name" value="DNA ligase/mRNA capping enzyme"/>
    <property type="match status" value="1"/>
</dbReference>
<evidence type="ECO:0000256" key="6">
    <source>
        <dbReference type="ARBA" id="ARBA00023042"/>
    </source>
</evidence>
<dbReference type="InterPro" id="IPR017074">
    <property type="entry name" value="mRNA_cap_enz_bifunc"/>
</dbReference>
<evidence type="ECO:0000256" key="4">
    <source>
        <dbReference type="ARBA" id="ARBA00022695"/>
    </source>
</evidence>
<evidence type="ECO:0000256" key="8">
    <source>
        <dbReference type="ARBA" id="ARBA00023242"/>
    </source>
</evidence>
<accession>A0AAU9V465</accession>
<feature type="compositionally biased region" description="Low complexity" evidence="14">
    <location>
        <begin position="216"/>
        <end position="225"/>
    </location>
</feature>
<sequence length="579" mass="67955">MSESEKNSIPPRWLNCPRKSTGLIAEQFLAFKTPLGSKYNSQVPEKNRFTPQMLFDSLRSTKKELGLWIDLTNTSRFYDKEEIKRRGCKYVKIKCRGHKETPSDDQIKYFITVVKMFLDKNPEGIIGVHCTHGFNRTGFLIVAYMVDELGCSLKGALMEFANKRLPGIYKQDYINELFKRYDDIEDTIEAPQRPSWCNEEIDYDDDDDYDDEDKPSFSQSAQPQSSKKRRNRTNFKNKEFMPGVEGVTLFTETERLHEIQKKAQHFCKWDHLEFPGSQPVSMDQNNIKLLYEKPYMVSWKADGVRYMMLIDGEDEVYMLDRDNCVFKVHNLHFLHNKTNKPLKDTLLDGEMVVDIVQGVRKTRYLCYDIIRFENMNVGKEWFYPVRLKCIENEIIKPRERAIESGMINKDKESFRIGLKQFWDVTMTRHLLEEKFARTLTHEPDGLIFQPSLEPYVAGPCPSVLKWKPSDMNSIDFKLKIVKDTRLGMIPKKVGHLYVGKRNIPFGEIKINSAIKNLDGKIIECKYENNQWVFMRERTDKSFPNSVDTANAVFESIKKPVTKEYLLDYIRKYSYATRHT</sequence>
<dbReference type="Pfam" id="PF03919">
    <property type="entry name" value="mRNA_cap_C"/>
    <property type="match status" value="1"/>
</dbReference>
<gene>
    <name evidence="16" type="ORF">EEDITHA_LOCUS19296</name>
</gene>
<dbReference type="PANTHER" id="PTHR10367">
    <property type="entry name" value="MRNA-CAPPING ENZYME"/>
    <property type="match status" value="1"/>
</dbReference>
<dbReference type="InterPro" id="IPR013846">
    <property type="entry name" value="mRNA_cap_enzyme_C"/>
</dbReference>
<evidence type="ECO:0000256" key="1">
    <source>
        <dbReference type="ARBA" id="ARBA00004123"/>
    </source>
</evidence>
<dbReference type="GO" id="GO:0004484">
    <property type="term" value="F:mRNA guanylyltransferase activity"/>
    <property type="evidence" value="ECO:0007669"/>
    <property type="project" value="UniProtKB-UniRule"/>
</dbReference>
<evidence type="ECO:0000256" key="9">
    <source>
        <dbReference type="ARBA" id="ARBA00044624"/>
    </source>
</evidence>
<comment type="caution">
    <text evidence="16">The sequence shown here is derived from an EMBL/GenBank/DDBJ whole genome shotgun (WGS) entry which is preliminary data.</text>
</comment>
<comment type="similarity">
    <text evidence="10">In the N-terminal section; belongs to the non-receptor class of the protein-tyrosine phosphatase family.</text>
</comment>
<keyword evidence="3 10" id="KW-0808">Transferase</keyword>
<dbReference type="GO" id="GO:0005524">
    <property type="term" value="F:ATP binding"/>
    <property type="evidence" value="ECO:0007669"/>
    <property type="project" value="InterPro"/>
</dbReference>
<dbReference type="InterPro" id="IPR000340">
    <property type="entry name" value="Dual-sp_phosphatase_cat-dom"/>
</dbReference>
<dbReference type="Pfam" id="PF01331">
    <property type="entry name" value="mRNA_cap_enzyme"/>
    <property type="match status" value="1"/>
</dbReference>
<evidence type="ECO:0000256" key="3">
    <source>
        <dbReference type="ARBA" id="ARBA00022679"/>
    </source>
</evidence>
<dbReference type="SUPFAM" id="SSF56091">
    <property type="entry name" value="DNA ligase/mRNA capping enzyme, catalytic domain"/>
    <property type="match status" value="1"/>
</dbReference>
<dbReference type="FunFam" id="3.30.470.30:FF:000040">
    <property type="entry name" value="mRNA-capping enzyme"/>
    <property type="match status" value="1"/>
</dbReference>
<dbReference type="AlphaFoldDB" id="A0AAU9V465"/>
<reference evidence="16" key="1">
    <citation type="submission" date="2022-03" db="EMBL/GenBank/DDBJ databases">
        <authorList>
            <person name="Tunstrom K."/>
        </authorList>
    </citation>
    <scope>NUCLEOTIDE SEQUENCE</scope>
</reference>
<dbReference type="PROSITE" id="PS50056">
    <property type="entry name" value="TYR_PHOSPHATASE_2"/>
    <property type="match status" value="1"/>
</dbReference>
<dbReference type="SUPFAM" id="SSF52799">
    <property type="entry name" value="(Phosphotyrosine protein) phosphatases II"/>
    <property type="match status" value="1"/>
</dbReference>
<evidence type="ECO:0000256" key="14">
    <source>
        <dbReference type="SAM" id="MobiDB-lite"/>
    </source>
</evidence>
<feature type="binding site" evidence="13">
    <location>
        <position position="305"/>
    </location>
    <ligand>
        <name>GTP</name>
        <dbReference type="ChEBI" id="CHEBI:37565"/>
    </ligand>
</feature>
<keyword evidence="10" id="KW-0378">Hydrolase</keyword>